<proteinExistence type="predicted"/>
<accession>A0A645JK79</accession>
<name>A0A645JK79_9ZZZZ</name>
<dbReference type="AlphaFoldDB" id="A0A645JK79"/>
<comment type="caution">
    <text evidence="1">The sequence shown here is derived from an EMBL/GenBank/DDBJ whole genome shotgun (WGS) entry which is preliminary data.</text>
</comment>
<reference evidence="1" key="1">
    <citation type="submission" date="2019-08" db="EMBL/GenBank/DDBJ databases">
        <authorList>
            <person name="Kucharzyk K."/>
            <person name="Murdoch R.W."/>
            <person name="Higgins S."/>
            <person name="Loffler F."/>
        </authorList>
    </citation>
    <scope>NUCLEOTIDE SEQUENCE</scope>
</reference>
<protein>
    <submittedName>
        <fullName evidence="1">Uncharacterized protein</fullName>
    </submittedName>
</protein>
<organism evidence="1">
    <name type="scientific">bioreactor metagenome</name>
    <dbReference type="NCBI Taxonomy" id="1076179"/>
    <lineage>
        <taxon>unclassified sequences</taxon>
        <taxon>metagenomes</taxon>
        <taxon>ecological metagenomes</taxon>
    </lineage>
</organism>
<evidence type="ECO:0000313" key="1">
    <source>
        <dbReference type="EMBL" id="MPN63826.1"/>
    </source>
</evidence>
<dbReference type="EMBL" id="VSSQ01143791">
    <property type="protein sequence ID" value="MPN63826.1"/>
    <property type="molecule type" value="Genomic_DNA"/>
</dbReference>
<gene>
    <name evidence="1" type="ORF">SDC9_211592</name>
</gene>
<sequence length="114" mass="12319">MAAQPGDDALQRLAGLLQYAGLDDPPGRERVHGLGSRGLDHVPAPAGLDLDKAPGLQLHQRFAHHGAADVEVVGQLLLSQSFAGCQFLGQDGFDDAFRDVLWRGRSHCLVQWLE</sequence>